<keyword evidence="4" id="KW-1185">Reference proteome</keyword>
<dbReference type="PANTHER" id="PTHR43674:SF2">
    <property type="entry name" value="BETA-UREIDOPROPIONASE"/>
    <property type="match status" value="1"/>
</dbReference>
<dbReference type="OrthoDB" id="9803803at2"/>
<dbReference type="InterPro" id="IPR003010">
    <property type="entry name" value="C-N_Hydrolase"/>
</dbReference>
<dbReference type="GO" id="GO:0033388">
    <property type="term" value="P:putrescine biosynthetic process from arginine"/>
    <property type="evidence" value="ECO:0007669"/>
    <property type="project" value="TreeGrafter"/>
</dbReference>
<organism evidence="3 4">
    <name type="scientific">Caballeronia temeraria</name>
    <dbReference type="NCBI Taxonomy" id="1777137"/>
    <lineage>
        <taxon>Bacteria</taxon>
        <taxon>Pseudomonadati</taxon>
        <taxon>Pseudomonadota</taxon>
        <taxon>Betaproteobacteria</taxon>
        <taxon>Burkholderiales</taxon>
        <taxon>Burkholderiaceae</taxon>
        <taxon>Caballeronia</taxon>
    </lineage>
</organism>
<sequence length="290" mass="31208">MRALEPLLVAAAQVETVAGNLAANLASHRRMIEKAAARGVRLLVFPELSLAGHAAGEHALKLAITRDDRALLELARDCTSLCAVVGFIEEAPGALFYNSVATLHAGRVVHVHRKIALATYGRLDDGKFYGHGERLDQFALPGDPRWRVATPICADLWSPALMHRLARDGATLCAAPVSSAVEAVGTDFDNPRGWDTVLRAHALVYGLPVVFANRVGQEGALHFWGGSRIVGPRGEILAQSESPREELVVASLDYDAVRHARFDLPTVRDARAIDTILAQRAPGNDIVSLS</sequence>
<dbReference type="InterPro" id="IPR036526">
    <property type="entry name" value="C-N_Hydrolase_sf"/>
</dbReference>
<dbReference type="EMBL" id="FCOI02000017">
    <property type="protein sequence ID" value="SAK73965.1"/>
    <property type="molecule type" value="Genomic_DNA"/>
</dbReference>
<feature type="domain" description="CN hydrolase" evidence="2">
    <location>
        <begin position="7"/>
        <end position="254"/>
    </location>
</feature>
<dbReference type="Gene3D" id="3.60.110.10">
    <property type="entry name" value="Carbon-nitrogen hydrolase"/>
    <property type="match status" value="1"/>
</dbReference>
<gene>
    <name evidence="3" type="ORF">AWB76_04711</name>
</gene>
<dbReference type="SUPFAM" id="SSF56317">
    <property type="entry name" value="Carbon-nitrogen hydrolase"/>
    <property type="match status" value="1"/>
</dbReference>
<dbReference type="PANTHER" id="PTHR43674">
    <property type="entry name" value="NITRILASE C965.09-RELATED"/>
    <property type="match status" value="1"/>
</dbReference>
<proteinExistence type="predicted"/>
<evidence type="ECO:0000259" key="2">
    <source>
        <dbReference type="PROSITE" id="PS50263"/>
    </source>
</evidence>
<evidence type="ECO:0000313" key="4">
    <source>
        <dbReference type="Proteomes" id="UP000054624"/>
    </source>
</evidence>
<dbReference type="GO" id="GO:0050126">
    <property type="term" value="F:N-carbamoylputrescine amidase activity"/>
    <property type="evidence" value="ECO:0007669"/>
    <property type="project" value="TreeGrafter"/>
</dbReference>
<protein>
    <submittedName>
        <fullName evidence="3">Nitrilase/cyanide hydratase and apolipoprotein N-acyltransferase</fullName>
    </submittedName>
</protein>
<evidence type="ECO:0000313" key="3">
    <source>
        <dbReference type="EMBL" id="SAK73965.1"/>
    </source>
</evidence>
<evidence type="ECO:0000256" key="1">
    <source>
        <dbReference type="ARBA" id="ARBA00022801"/>
    </source>
</evidence>
<dbReference type="Proteomes" id="UP000054624">
    <property type="component" value="Unassembled WGS sequence"/>
</dbReference>
<accession>A0A158BV68</accession>
<dbReference type="Pfam" id="PF00795">
    <property type="entry name" value="CN_hydrolase"/>
    <property type="match status" value="1"/>
</dbReference>
<reference evidence="4" key="1">
    <citation type="submission" date="2016-01" db="EMBL/GenBank/DDBJ databases">
        <authorList>
            <person name="Peeters Charlotte."/>
        </authorList>
    </citation>
    <scope>NUCLEOTIDE SEQUENCE [LARGE SCALE GENOMIC DNA]</scope>
</reference>
<keyword evidence="1" id="KW-0378">Hydrolase</keyword>
<dbReference type="AlphaFoldDB" id="A0A158BV68"/>
<dbReference type="STRING" id="1777137.AWB76_04711"/>
<name>A0A158BV68_9BURK</name>
<dbReference type="InterPro" id="IPR050345">
    <property type="entry name" value="Aliph_Amidase/BUP"/>
</dbReference>
<dbReference type="PROSITE" id="PS50263">
    <property type="entry name" value="CN_HYDROLASE"/>
    <property type="match status" value="1"/>
</dbReference>